<evidence type="ECO:0000313" key="2">
    <source>
        <dbReference type="Proteomes" id="UP000736787"/>
    </source>
</evidence>
<reference evidence="1" key="1">
    <citation type="submission" date="2018-10" db="EMBL/GenBank/DDBJ databases">
        <title>Effector identification in a new, highly contiguous assembly of the strawberry crown rot pathogen Phytophthora cactorum.</title>
        <authorList>
            <person name="Armitage A.D."/>
            <person name="Nellist C.F."/>
            <person name="Bates H."/>
            <person name="Vickerstaff R.J."/>
            <person name="Harrison R.J."/>
        </authorList>
    </citation>
    <scope>NUCLEOTIDE SEQUENCE</scope>
    <source>
        <strain evidence="1">4040</strain>
    </source>
</reference>
<dbReference type="Proteomes" id="UP000736787">
    <property type="component" value="Unassembled WGS sequence"/>
</dbReference>
<dbReference type="EMBL" id="RCMK01001683">
    <property type="protein sequence ID" value="KAG2889973.1"/>
    <property type="molecule type" value="Genomic_DNA"/>
</dbReference>
<proteinExistence type="predicted"/>
<accession>A0A8T1AVR9</accession>
<dbReference type="AlphaFoldDB" id="A0A8T1AVR9"/>
<evidence type="ECO:0000313" key="1">
    <source>
        <dbReference type="EMBL" id="KAG2889973.1"/>
    </source>
</evidence>
<organism evidence="1 2">
    <name type="scientific">Phytophthora cactorum</name>
    <dbReference type="NCBI Taxonomy" id="29920"/>
    <lineage>
        <taxon>Eukaryota</taxon>
        <taxon>Sar</taxon>
        <taxon>Stramenopiles</taxon>
        <taxon>Oomycota</taxon>
        <taxon>Peronosporomycetes</taxon>
        <taxon>Peronosporales</taxon>
        <taxon>Peronosporaceae</taxon>
        <taxon>Phytophthora</taxon>
    </lineage>
</organism>
<name>A0A8T1AVR9_9STRA</name>
<comment type="caution">
    <text evidence="1">The sequence shown here is derived from an EMBL/GenBank/DDBJ whole genome shotgun (WGS) entry which is preliminary data.</text>
</comment>
<gene>
    <name evidence="1" type="ORF">PC117_g24580</name>
</gene>
<sequence length="70" mass="7782">MMTVTGDILARAVFVELISSTDSMVTIRKAEDKWQHLTCDGSGNCMFTRPVEAIKFKPMMSPAGKLVFEL</sequence>
<protein>
    <submittedName>
        <fullName evidence="1">Uncharacterized protein</fullName>
    </submittedName>
</protein>